<feature type="region of interest" description="Disordered" evidence="9">
    <location>
        <begin position="987"/>
        <end position="1039"/>
    </location>
</feature>
<feature type="compositionally biased region" description="Low complexity" evidence="9">
    <location>
        <begin position="999"/>
        <end position="1008"/>
    </location>
</feature>
<dbReference type="InterPro" id="IPR043502">
    <property type="entry name" value="DNA/RNA_pol_sf"/>
</dbReference>
<keyword evidence="8" id="KW-0233">DNA recombination</keyword>
<dbReference type="Pfam" id="PF17917">
    <property type="entry name" value="RT_RNaseH"/>
    <property type="match status" value="1"/>
</dbReference>
<keyword evidence="5" id="KW-0378">Hydrolase</keyword>
<feature type="compositionally biased region" description="Low complexity" evidence="9">
    <location>
        <begin position="393"/>
        <end position="403"/>
    </location>
</feature>
<evidence type="ECO:0000256" key="1">
    <source>
        <dbReference type="ARBA" id="ARBA00022679"/>
    </source>
</evidence>
<gene>
    <name evidence="11" type="ORF">M9458_054359</name>
</gene>
<protein>
    <recommendedName>
        <fullName evidence="10">Core-binding (CB) domain-containing protein</fullName>
    </recommendedName>
</protein>
<dbReference type="EMBL" id="JAMKFB020000300">
    <property type="protein sequence ID" value="KAL0150357.1"/>
    <property type="molecule type" value="Genomic_DNA"/>
</dbReference>
<dbReference type="InterPro" id="IPR013762">
    <property type="entry name" value="Integrase-like_cat_sf"/>
</dbReference>
<keyword evidence="6" id="KW-0695">RNA-directed DNA polymerase</keyword>
<feature type="region of interest" description="Disordered" evidence="9">
    <location>
        <begin position="1243"/>
        <end position="1289"/>
    </location>
</feature>
<evidence type="ECO:0000256" key="6">
    <source>
        <dbReference type="ARBA" id="ARBA00022918"/>
    </source>
</evidence>
<dbReference type="InterPro" id="IPR029526">
    <property type="entry name" value="PGBD"/>
</dbReference>
<evidence type="ECO:0000256" key="9">
    <source>
        <dbReference type="SAM" id="MobiDB-lite"/>
    </source>
</evidence>
<feature type="compositionally biased region" description="Pro residues" evidence="9">
    <location>
        <begin position="716"/>
        <end position="727"/>
    </location>
</feature>
<evidence type="ECO:0000259" key="10">
    <source>
        <dbReference type="PROSITE" id="PS51900"/>
    </source>
</evidence>
<keyword evidence="7" id="KW-0238">DNA-binding</keyword>
<dbReference type="GO" id="GO:0003677">
    <property type="term" value="F:DNA binding"/>
    <property type="evidence" value="ECO:0007669"/>
    <property type="project" value="UniProtKB-KW"/>
</dbReference>
<evidence type="ECO:0000256" key="3">
    <source>
        <dbReference type="ARBA" id="ARBA00022722"/>
    </source>
</evidence>
<feature type="region of interest" description="Disordered" evidence="9">
    <location>
        <begin position="1751"/>
        <end position="1778"/>
    </location>
</feature>
<keyword evidence="3" id="KW-0540">Nuclease</keyword>
<dbReference type="PANTHER" id="PTHR35617:SF3">
    <property type="entry name" value="CORE-BINDING (CB) DOMAIN-CONTAINING PROTEIN"/>
    <property type="match status" value="1"/>
</dbReference>
<feature type="region of interest" description="Disordered" evidence="9">
    <location>
        <begin position="1308"/>
        <end position="1351"/>
    </location>
</feature>
<evidence type="ECO:0000313" key="11">
    <source>
        <dbReference type="EMBL" id="KAL0150357.1"/>
    </source>
</evidence>
<feature type="region of interest" description="Disordered" evidence="9">
    <location>
        <begin position="864"/>
        <end position="909"/>
    </location>
</feature>
<dbReference type="InterPro" id="IPR036397">
    <property type="entry name" value="RNaseH_sf"/>
</dbReference>
<keyword evidence="1" id="KW-0808">Transferase</keyword>
<dbReference type="Proteomes" id="UP001529510">
    <property type="component" value="Unassembled WGS sequence"/>
</dbReference>
<evidence type="ECO:0000256" key="2">
    <source>
        <dbReference type="ARBA" id="ARBA00022695"/>
    </source>
</evidence>
<dbReference type="GO" id="GO:0003964">
    <property type="term" value="F:RNA-directed DNA polymerase activity"/>
    <property type="evidence" value="ECO:0007669"/>
    <property type="project" value="UniProtKB-KW"/>
</dbReference>
<feature type="region of interest" description="Disordered" evidence="9">
    <location>
        <begin position="804"/>
        <end position="851"/>
    </location>
</feature>
<feature type="region of interest" description="Disordered" evidence="9">
    <location>
        <begin position="391"/>
        <end position="458"/>
    </location>
</feature>
<evidence type="ECO:0000313" key="12">
    <source>
        <dbReference type="Proteomes" id="UP001529510"/>
    </source>
</evidence>
<dbReference type="Gene3D" id="3.30.420.10">
    <property type="entry name" value="Ribonuclease H-like superfamily/Ribonuclease H"/>
    <property type="match status" value="1"/>
</dbReference>
<comment type="caution">
    <text evidence="11">The sequence shown here is derived from an EMBL/GenBank/DDBJ whole genome shotgun (WGS) entry which is preliminary data.</text>
</comment>
<dbReference type="SUPFAM" id="SSF56672">
    <property type="entry name" value="DNA/RNA polymerases"/>
    <property type="match status" value="1"/>
</dbReference>
<dbReference type="GO" id="GO:0016787">
    <property type="term" value="F:hydrolase activity"/>
    <property type="evidence" value="ECO:0007669"/>
    <property type="project" value="UniProtKB-KW"/>
</dbReference>
<organism evidence="11 12">
    <name type="scientific">Cirrhinus mrigala</name>
    <name type="common">Mrigala</name>
    <dbReference type="NCBI Taxonomy" id="683832"/>
    <lineage>
        <taxon>Eukaryota</taxon>
        <taxon>Metazoa</taxon>
        <taxon>Chordata</taxon>
        <taxon>Craniata</taxon>
        <taxon>Vertebrata</taxon>
        <taxon>Euteleostomi</taxon>
        <taxon>Actinopterygii</taxon>
        <taxon>Neopterygii</taxon>
        <taxon>Teleostei</taxon>
        <taxon>Ostariophysi</taxon>
        <taxon>Cypriniformes</taxon>
        <taxon>Cyprinidae</taxon>
        <taxon>Labeoninae</taxon>
        <taxon>Labeonini</taxon>
        <taxon>Cirrhinus</taxon>
    </lineage>
</organism>
<dbReference type="CDD" id="cd09275">
    <property type="entry name" value="RNase_HI_RT_DIRS1"/>
    <property type="match status" value="1"/>
</dbReference>
<proteinExistence type="predicted"/>
<feature type="region of interest" description="Disordered" evidence="9">
    <location>
        <begin position="693"/>
        <end position="774"/>
    </location>
</feature>
<dbReference type="InterPro" id="IPR041373">
    <property type="entry name" value="RT_RNaseH"/>
</dbReference>
<keyword evidence="4" id="KW-0255">Endonuclease</keyword>
<dbReference type="PANTHER" id="PTHR35617">
    <property type="entry name" value="PHAGE_INTEGRASE DOMAIN-CONTAINING PROTEIN"/>
    <property type="match status" value="1"/>
</dbReference>
<dbReference type="Gene3D" id="1.10.150.130">
    <property type="match status" value="1"/>
</dbReference>
<evidence type="ECO:0000256" key="4">
    <source>
        <dbReference type="ARBA" id="ARBA00022759"/>
    </source>
</evidence>
<sequence>MPLKDFVRLSSVVCSDDKSTRAARRETDRLAPICELWKKWVERLPMMYNPGVNVTVDECLLGFRARCPFKQYMPSKPAKYGLKIWAACDPKSSNSYNMQVYTGKPAGAQQHERNLGKRVVLEMLRDLEGHIVTCDNFFTSYALGTELLKRKIRMTGTVRKNKPELPSALVTRRERAPFSSLFTFTETHAIVSYCPKKNENVILMSTAHKDAAVGEREDRKPKMILDYNTTEGGVDNLDKSVRQPPARSCGLPFSRQTRAFANQRAPRLSAQLCRGSPWANRDLKKCKFLTAVEGIFPGMSLRPCASGCGSFLASLDGHDHCLTCLGREHAEAAFTDGSCVHCERMTMAALKSRRSFASRLPSLSSRGKSLSRQGFSAAAVRHLGDMQVTMQNAPPASKASASPRGPVECSKQFASPHAGPSVSFGAPQEVEMSATASEGESEDEADVSAGRRPSAVAAPSEADAALSAMLLRAAKEIGLEVPKTSPADPSRLDDWFLGRSPAAPPRSPPVPFFPEVHEELARTWRTPFSSRSSSSPLATLDGGAARGHVAVPQVERAVAVHRDHLAGSAPSPLQGVAYHATGQAATALHAMATLQVYQAQALKHLHEGGPDQGAMQELRAATDFALRATKVMARSLGQVMSTVVVQERHLWLTLAQMAAPISQGGLFSDTVEDFAQQFSAFRKQTEALKHIFPRRDSATTSAGPQPPPARCRGRPPAAPKTPAPSPAEPRLAARRRAGRPRLRDRPGTPSGQPRGGGDCSLGDDNIYVPTPRGGPGAAVRDFTERVNFLASGVPTPSYLLERRLASSDPDSEVDIASAGTREEGKRCPVQSDFSPGRSSFWDQSPSPSSRDEVRILQSLLHRAQKERWAKTHPGSSSSESVPSQAAVQNAQDEAHANMHPSPGLVCSHRPEGRILSRLDSTSTQTLPTVCFRGSSVSVQSASIWPVPLSPCLYKNHGSCLIPPLADGHSHSRRLASHSSLARFVVRTQGPGAPAPQPSGPSGQPGEEQTLPSAEDLFSRCGAGLGQHDSPPHQRARAVSAELSELIQTQDSGPSQNISEAPGAYGSCSRGDAAGLASYETASALVTRSSPEMGMAPWHTPDWRFPAVSPPVQPVVSRHLVVYMDASSTGWGAVCNGQAASGSWTGPRLQWHINCLELLAVLHALRRFRPMLRHKHVLVRTDSAATVAYINHQGGLRSRRMSQLARHLLLWSQKWLKSLRAFQIPGELNRAADQLLWQSTHPGEWRLHPQRGSPRQGCAGTQLASGAQVRLSPSEPPCTDTVQDQGGRGAGSAGCAILAHPDLVSRPHFPCGSPSLEDPLEERPSFSGDGHNLAPASRPMEPARLAPGRDASDLSGLSQAVIDTITQSRAPSTRQAYALRWGLFVDWCSSRGEDPQRCPIAVVLSFLQEKLERRLSPSTLKVYVAAIAAYHDAVDGASLGKHQLIVRFLRGARRVNPPRPHLVPSWDLSVTLQGLREAPFEPLASVELKHLSLKTALLTALASIKRVVNLQALPLEEEADPASALLCPVRALRIYVDRTRHFRRTEQLFVCFGGQQKGNAVSKQRLAHWVVDAISLSYQNQGEPCPLGVHAHSTRSVASSYALAHGASLADICRAAGWATPNTFTRFYNLRVEAVSSHRLVSACCATPNGSVRYIPQLFPPVNLGPSCGVVPDCAPAGSPSPSRCSVPPPTPASVTTGIPVGLRSYPSADTSACQHVGLCVTRRQGRGLFHGETTEGERLGYVRNPRSLKEGTETLHPLPRPYVALTPGCDSAPQRKPE</sequence>
<reference evidence="11 12" key="1">
    <citation type="submission" date="2024-05" db="EMBL/GenBank/DDBJ databases">
        <title>Genome sequencing and assembly of Indian major carp, Cirrhinus mrigala (Hamilton, 1822).</title>
        <authorList>
            <person name="Mohindra V."/>
            <person name="Chowdhury L.M."/>
            <person name="Lal K."/>
            <person name="Jena J.K."/>
        </authorList>
    </citation>
    <scope>NUCLEOTIDE SEQUENCE [LARGE SCALE GENOMIC DNA]</scope>
    <source>
        <strain evidence="11">CM1030</strain>
        <tissue evidence="11">Blood</tissue>
    </source>
</reference>
<evidence type="ECO:0000256" key="5">
    <source>
        <dbReference type="ARBA" id="ARBA00022801"/>
    </source>
</evidence>
<dbReference type="SUPFAM" id="SSF56349">
    <property type="entry name" value="DNA breaking-rejoining enzymes"/>
    <property type="match status" value="1"/>
</dbReference>
<dbReference type="InterPro" id="IPR044068">
    <property type="entry name" value="CB"/>
</dbReference>
<dbReference type="PROSITE" id="PS51900">
    <property type="entry name" value="CB"/>
    <property type="match status" value="1"/>
</dbReference>
<dbReference type="SUPFAM" id="SSF47823">
    <property type="entry name" value="lambda integrase-like, N-terminal domain"/>
    <property type="match status" value="1"/>
</dbReference>
<keyword evidence="12" id="KW-1185">Reference proteome</keyword>
<dbReference type="GO" id="GO:0004519">
    <property type="term" value="F:endonuclease activity"/>
    <property type="evidence" value="ECO:0007669"/>
    <property type="project" value="UniProtKB-KW"/>
</dbReference>
<dbReference type="Pfam" id="PF13843">
    <property type="entry name" value="DDE_Tnp_1_7"/>
    <property type="match status" value="1"/>
</dbReference>
<dbReference type="InterPro" id="IPR010998">
    <property type="entry name" value="Integrase_recombinase_N"/>
</dbReference>
<dbReference type="Gene3D" id="1.10.443.10">
    <property type="entry name" value="Intergrase catalytic core"/>
    <property type="match status" value="1"/>
</dbReference>
<name>A0ABD0MNK3_CIRMR</name>
<accession>A0ABD0MNK3</accession>
<evidence type="ECO:0000256" key="7">
    <source>
        <dbReference type="ARBA" id="ARBA00023125"/>
    </source>
</evidence>
<feature type="domain" description="Core-binding (CB)" evidence="10">
    <location>
        <begin position="1351"/>
        <end position="1434"/>
    </location>
</feature>
<feature type="compositionally biased region" description="Polar residues" evidence="9">
    <location>
        <begin position="831"/>
        <end position="843"/>
    </location>
</feature>
<dbReference type="InterPro" id="IPR011010">
    <property type="entry name" value="DNA_brk_join_enz"/>
</dbReference>
<dbReference type="GO" id="GO:0006310">
    <property type="term" value="P:DNA recombination"/>
    <property type="evidence" value="ECO:0007669"/>
    <property type="project" value="UniProtKB-KW"/>
</dbReference>
<evidence type="ECO:0000256" key="8">
    <source>
        <dbReference type="ARBA" id="ARBA00023172"/>
    </source>
</evidence>
<keyword evidence="2" id="KW-0548">Nucleotidyltransferase</keyword>